<protein>
    <submittedName>
        <fullName evidence="5">Opp-2F protein</fullName>
        <ecNumber evidence="5">3.6.3.-</ecNumber>
    </submittedName>
</protein>
<gene>
    <name evidence="5" type="primary">gsiA_3</name>
    <name evidence="5" type="ORF">NCTC11807_01674</name>
</gene>
<evidence type="ECO:0000256" key="2">
    <source>
        <dbReference type="ARBA" id="ARBA00022741"/>
    </source>
</evidence>
<evidence type="ECO:0000313" key="6">
    <source>
        <dbReference type="Proteomes" id="UP000255425"/>
    </source>
</evidence>
<evidence type="ECO:0000256" key="3">
    <source>
        <dbReference type="ARBA" id="ARBA00022840"/>
    </source>
</evidence>
<dbReference type="InterPro" id="IPR027417">
    <property type="entry name" value="P-loop_NTPase"/>
</dbReference>
<name>A0A380H675_9STAP</name>
<keyword evidence="2" id="KW-0547">Nucleotide-binding</keyword>
<evidence type="ECO:0000256" key="1">
    <source>
        <dbReference type="ARBA" id="ARBA00022448"/>
    </source>
</evidence>
<dbReference type="RefSeq" id="WP_115313400.1">
    <property type="nucleotide sequence ID" value="NZ_CP066042.1"/>
</dbReference>
<dbReference type="InterPro" id="IPR017871">
    <property type="entry name" value="ABC_transporter-like_CS"/>
</dbReference>
<dbReference type="AlphaFoldDB" id="A0A380H675"/>
<keyword evidence="6" id="KW-1185">Reference proteome</keyword>
<dbReference type="GO" id="GO:0055085">
    <property type="term" value="P:transmembrane transport"/>
    <property type="evidence" value="ECO:0007669"/>
    <property type="project" value="UniProtKB-ARBA"/>
</dbReference>
<dbReference type="GO" id="GO:0016887">
    <property type="term" value="F:ATP hydrolysis activity"/>
    <property type="evidence" value="ECO:0007669"/>
    <property type="project" value="InterPro"/>
</dbReference>
<dbReference type="InterPro" id="IPR003439">
    <property type="entry name" value="ABC_transporter-like_ATP-bd"/>
</dbReference>
<dbReference type="Gene3D" id="3.40.50.300">
    <property type="entry name" value="P-loop containing nucleotide triphosphate hydrolases"/>
    <property type="match status" value="1"/>
</dbReference>
<dbReference type="EMBL" id="UHDZ01000001">
    <property type="protein sequence ID" value="SUM71981.1"/>
    <property type="molecule type" value="Genomic_DNA"/>
</dbReference>
<sequence>MILINHASFAYHKKTPIFLKDINLRIDQGEKVGVLGESGAGKSTLGSIILGQHIPTKGNIIIQSKKVLPIFQHAIESFDRQYTIQHSLEEPLNFYRHLKSNDIQETVLKYLNKFNLSSHLLKKYPSEVSGGQLQRFNIIRSLMAQPDILVCDEITSNLDVFAEQNVINILKEEEEVKSKTIIVISHDLSVLQRLTQRMIVLKNGKIVDDFVNKDLFSNQRHPYTKLLIQTFE</sequence>
<dbReference type="SUPFAM" id="SSF52540">
    <property type="entry name" value="P-loop containing nucleoside triphosphate hydrolases"/>
    <property type="match status" value="1"/>
</dbReference>
<dbReference type="PANTHER" id="PTHR43776">
    <property type="entry name" value="TRANSPORT ATP-BINDING PROTEIN"/>
    <property type="match status" value="1"/>
</dbReference>
<keyword evidence="3" id="KW-0067">ATP-binding</keyword>
<organism evidence="5 6">
    <name type="scientific">Staphylococcus saccharolyticus</name>
    <dbReference type="NCBI Taxonomy" id="33028"/>
    <lineage>
        <taxon>Bacteria</taxon>
        <taxon>Bacillati</taxon>
        <taxon>Bacillota</taxon>
        <taxon>Bacilli</taxon>
        <taxon>Bacillales</taxon>
        <taxon>Staphylococcaceae</taxon>
        <taxon>Staphylococcus</taxon>
    </lineage>
</organism>
<dbReference type="InterPro" id="IPR050319">
    <property type="entry name" value="ABC_transp_ATP-bind"/>
</dbReference>
<accession>A0A380H675</accession>
<dbReference type="SMART" id="SM00382">
    <property type="entry name" value="AAA"/>
    <property type="match status" value="1"/>
</dbReference>
<dbReference type="GeneID" id="63936330"/>
<dbReference type="CDD" id="cd03257">
    <property type="entry name" value="ABC_NikE_OppD_transporters"/>
    <property type="match status" value="1"/>
</dbReference>
<proteinExistence type="predicted"/>
<dbReference type="PROSITE" id="PS00211">
    <property type="entry name" value="ABC_TRANSPORTER_1"/>
    <property type="match status" value="1"/>
</dbReference>
<dbReference type="Proteomes" id="UP000255425">
    <property type="component" value="Unassembled WGS sequence"/>
</dbReference>
<evidence type="ECO:0000259" key="4">
    <source>
        <dbReference type="PROSITE" id="PS50893"/>
    </source>
</evidence>
<feature type="domain" description="ABC transporter" evidence="4">
    <location>
        <begin position="4"/>
        <end position="228"/>
    </location>
</feature>
<evidence type="ECO:0000313" key="5">
    <source>
        <dbReference type="EMBL" id="SUM71981.1"/>
    </source>
</evidence>
<dbReference type="GO" id="GO:0005524">
    <property type="term" value="F:ATP binding"/>
    <property type="evidence" value="ECO:0007669"/>
    <property type="project" value="UniProtKB-KW"/>
</dbReference>
<reference evidence="5 6" key="1">
    <citation type="submission" date="2018-06" db="EMBL/GenBank/DDBJ databases">
        <authorList>
            <consortium name="Pathogen Informatics"/>
            <person name="Doyle S."/>
        </authorList>
    </citation>
    <scope>NUCLEOTIDE SEQUENCE [LARGE SCALE GENOMIC DNA]</scope>
    <source>
        <strain evidence="5 6">NCTC11807</strain>
    </source>
</reference>
<keyword evidence="5" id="KW-0378">Hydrolase</keyword>
<dbReference type="PANTHER" id="PTHR43776:SF8">
    <property type="entry name" value="ABC TRANSPORTER, ATP-BINDING PROTEIN"/>
    <property type="match status" value="1"/>
</dbReference>
<dbReference type="PROSITE" id="PS50893">
    <property type="entry name" value="ABC_TRANSPORTER_2"/>
    <property type="match status" value="1"/>
</dbReference>
<keyword evidence="1" id="KW-0813">Transport</keyword>
<dbReference type="EC" id="3.6.3.-" evidence="5"/>
<dbReference type="Pfam" id="PF00005">
    <property type="entry name" value="ABC_tran"/>
    <property type="match status" value="1"/>
</dbReference>
<dbReference type="InterPro" id="IPR003593">
    <property type="entry name" value="AAA+_ATPase"/>
</dbReference>